<reference evidence="2 3" key="1">
    <citation type="submission" date="2020-04" db="EMBL/GenBank/DDBJ databases">
        <title>Arthrobacter sp. nov.</title>
        <authorList>
            <person name="Liu S."/>
        </authorList>
    </citation>
    <scope>NUCLEOTIDE SEQUENCE [LARGE SCALE GENOMIC DNA]</scope>
    <source>
        <strain evidence="2 3">E918</strain>
    </source>
</reference>
<keyword evidence="3" id="KW-1185">Reference proteome</keyword>
<dbReference type="Pfam" id="PF04545">
    <property type="entry name" value="Sigma70_r4"/>
    <property type="match status" value="1"/>
</dbReference>
<accession>A0A7X6HCI7</accession>
<evidence type="ECO:0000259" key="1">
    <source>
        <dbReference type="Pfam" id="PF04545"/>
    </source>
</evidence>
<dbReference type="EMBL" id="JAAZSQ010000003">
    <property type="protein sequence ID" value="NKX54000.1"/>
    <property type="molecule type" value="Genomic_DNA"/>
</dbReference>
<gene>
    <name evidence="2" type="ORF">HGG74_05475</name>
</gene>
<proteinExistence type="predicted"/>
<dbReference type="GO" id="GO:0006352">
    <property type="term" value="P:DNA-templated transcription initiation"/>
    <property type="evidence" value="ECO:0007669"/>
    <property type="project" value="InterPro"/>
</dbReference>
<dbReference type="InterPro" id="IPR007630">
    <property type="entry name" value="RNA_pol_sigma70_r4"/>
</dbReference>
<protein>
    <recommendedName>
        <fullName evidence="1">RNA polymerase sigma-70 region 4 domain-containing protein</fullName>
    </recommendedName>
</protein>
<dbReference type="AlphaFoldDB" id="A0A7X6HCI7"/>
<comment type="caution">
    <text evidence="2">The sequence shown here is derived from an EMBL/GenBank/DDBJ whole genome shotgun (WGS) entry which is preliminary data.</text>
</comment>
<dbReference type="GO" id="GO:0003700">
    <property type="term" value="F:DNA-binding transcription factor activity"/>
    <property type="evidence" value="ECO:0007669"/>
    <property type="project" value="InterPro"/>
</dbReference>
<dbReference type="InterPro" id="IPR036388">
    <property type="entry name" value="WH-like_DNA-bd_sf"/>
</dbReference>
<organism evidence="2 3">
    <name type="scientific">Arthrobacter mobilis</name>
    <dbReference type="NCBI Taxonomy" id="2724944"/>
    <lineage>
        <taxon>Bacteria</taxon>
        <taxon>Bacillati</taxon>
        <taxon>Actinomycetota</taxon>
        <taxon>Actinomycetes</taxon>
        <taxon>Micrococcales</taxon>
        <taxon>Micrococcaceae</taxon>
        <taxon>Arthrobacter</taxon>
    </lineage>
</organism>
<sequence length="195" mass="19961">MFVLTVDQRKSRTAADLVEAAMTALNRDPGRPLRLAFDRTAGDEMQAATESAATAVGIGLELAASGHWSVGIGVGGVREPLPSNTRAAAGEAFERARAAVTAAKTAPGNIAVSGASPLAGQAEAVLQLVAAVTRKRSKLSAEAGLLISEGLTQQEAASRLGISQQAVSSRLHSGLWHECRRAAEVGVVLLEGADA</sequence>
<name>A0A7X6HCI7_9MICC</name>
<evidence type="ECO:0000313" key="2">
    <source>
        <dbReference type="EMBL" id="NKX54000.1"/>
    </source>
</evidence>
<feature type="domain" description="RNA polymerase sigma-70 region 4" evidence="1">
    <location>
        <begin position="149"/>
        <end position="175"/>
    </location>
</feature>
<dbReference type="Gene3D" id="1.10.10.10">
    <property type="entry name" value="Winged helix-like DNA-binding domain superfamily/Winged helix DNA-binding domain"/>
    <property type="match status" value="1"/>
</dbReference>
<dbReference type="Proteomes" id="UP000544090">
    <property type="component" value="Unassembled WGS sequence"/>
</dbReference>
<evidence type="ECO:0000313" key="3">
    <source>
        <dbReference type="Proteomes" id="UP000544090"/>
    </source>
</evidence>